<sequence length="319" mass="34294">MTVHEFSEEFGGLPVFTFPEPADAPTALPAAGAVAWRLAFDPYDDGGFDSFDELWQRFTSTVDLSGVRALVIGQWGEVYDESSAIVVSAVVAAKDRLTSLRAVFLGDIAQEQSEISWIQQSDVSPLLTAFPALEVLTVRGGSELEFPAVRHASLRELRFESGGLPADAVRGICASDFPALESLVLWLGVPEYGGDYEIDDLAGVLSGARFPRLRHLGLQNSEIQDEIATAVAAAPVVAGLESLDLSMGTLTDAGAEALLVGQPLTHLEKLDLQHHFLTDAMADRLRTALAQPGVEVLIGSSEQAEQDEDQVWRYAAVTE</sequence>
<dbReference type="Pfam" id="PF13516">
    <property type="entry name" value="LRR_6"/>
    <property type="match status" value="1"/>
</dbReference>
<dbReference type="InterPro" id="IPR032675">
    <property type="entry name" value="LRR_dom_sf"/>
</dbReference>
<evidence type="ECO:0008006" key="3">
    <source>
        <dbReference type="Google" id="ProtNLM"/>
    </source>
</evidence>
<dbReference type="Proteomes" id="UP000288351">
    <property type="component" value="Unassembled WGS sequence"/>
</dbReference>
<evidence type="ECO:0000313" key="2">
    <source>
        <dbReference type="Proteomes" id="UP000288351"/>
    </source>
</evidence>
<protein>
    <recommendedName>
        <fullName evidence="3">Cytoplasmic protein</fullName>
    </recommendedName>
</protein>
<comment type="caution">
    <text evidence="1">The sequence shown here is derived from an EMBL/GenBank/DDBJ whole genome shotgun (WGS) entry which is preliminary data.</text>
</comment>
<accession>A0A401RBI9</accession>
<proteinExistence type="predicted"/>
<dbReference type="AlphaFoldDB" id="A0A401RBI9"/>
<organism evidence="1 2">
    <name type="scientific">Streptomyces noursei</name>
    <name type="common">Streptomyces albulus</name>
    <dbReference type="NCBI Taxonomy" id="1971"/>
    <lineage>
        <taxon>Bacteria</taxon>
        <taxon>Bacillati</taxon>
        <taxon>Actinomycetota</taxon>
        <taxon>Actinomycetes</taxon>
        <taxon>Kitasatosporales</taxon>
        <taxon>Streptomycetaceae</taxon>
        <taxon>Streptomyces</taxon>
    </lineage>
</organism>
<evidence type="ECO:0000313" key="1">
    <source>
        <dbReference type="EMBL" id="GCB94957.1"/>
    </source>
</evidence>
<dbReference type="EMBL" id="BHXC01000007">
    <property type="protein sequence ID" value="GCB94957.1"/>
    <property type="molecule type" value="Genomic_DNA"/>
</dbReference>
<dbReference type="SUPFAM" id="SSF52047">
    <property type="entry name" value="RNI-like"/>
    <property type="match status" value="1"/>
</dbReference>
<dbReference type="RefSeq" id="WP_016577116.1">
    <property type="nucleotide sequence ID" value="NZ_BHXC01000007.1"/>
</dbReference>
<dbReference type="InterPro" id="IPR047722">
    <property type="entry name" value="STM4015-like"/>
</dbReference>
<name>A0A401RBI9_STRNR</name>
<dbReference type="InterPro" id="IPR001611">
    <property type="entry name" value="Leu-rich_rpt"/>
</dbReference>
<reference evidence="1 2" key="1">
    <citation type="journal article" date="2019" name="Microbiol. Resour. Announc.">
        <title>Draft Genome Sequence of the Most Traditional epsilon-Poly-l-Lysine Producer, Streptomyces albulus NBRC14147.</title>
        <authorList>
            <person name="Yamanaka K."/>
            <person name="Hamano Y."/>
        </authorList>
    </citation>
    <scope>NUCLEOTIDE SEQUENCE [LARGE SCALE GENOMIC DNA]</scope>
    <source>
        <strain evidence="1 2">NBRC 14147</strain>
    </source>
</reference>
<dbReference type="Gene3D" id="3.80.10.10">
    <property type="entry name" value="Ribonuclease Inhibitor"/>
    <property type="match status" value="1"/>
</dbReference>
<dbReference type="NCBIfam" id="NF038076">
    <property type="entry name" value="fam_STM4015"/>
    <property type="match status" value="1"/>
</dbReference>
<gene>
    <name evidence="1" type="ORF">SALB_07759</name>
</gene>